<evidence type="ECO:0000313" key="1">
    <source>
        <dbReference type="EMBL" id="ORV59338.1"/>
    </source>
</evidence>
<protein>
    <submittedName>
        <fullName evidence="1">Uncharacterized protein</fullName>
    </submittedName>
</protein>
<reference evidence="1 2" key="1">
    <citation type="submission" date="2016-01" db="EMBL/GenBank/DDBJ databases">
        <title>The new phylogeny of the genus Mycobacterium.</title>
        <authorList>
            <person name="Tarcisio F."/>
            <person name="Conor M."/>
            <person name="Antonella G."/>
            <person name="Elisabetta G."/>
            <person name="Giulia F.S."/>
            <person name="Sara T."/>
            <person name="Anna F."/>
            <person name="Clotilde B."/>
            <person name="Roberto B."/>
            <person name="Veronica D.S."/>
            <person name="Fabio R."/>
            <person name="Monica P."/>
            <person name="Olivier J."/>
            <person name="Enrico T."/>
            <person name="Nicola S."/>
        </authorList>
    </citation>
    <scope>NUCLEOTIDE SEQUENCE [LARGE SCALE GENOMIC DNA]</scope>
    <source>
        <strain evidence="1 2">DSM 45731</strain>
    </source>
</reference>
<keyword evidence="2" id="KW-1185">Reference proteome</keyword>
<dbReference type="AlphaFoldDB" id="A0A1X1URN7"/>
<dbReference type="OrthoDB" id="2061990at2"/>
<proteinExistence type="predicted"/>
<name>A0A1X1URN7_9MYCO</name>
<dbReference type="STRING" id="1260918.AWC06_18455"/>
<dbReference type="RefSeq" id="WP_085198608.1">
    <property type="nucleotide sequence ID" value="NZ_JACKVI010000014.1"/>
</dbReference>
<accession>A0A1X1URN7</accession>
<gene>
    <name evidence="1" type="ORF">AWC06_18455</name>
</gene>
<dbReference type="EMBL" id="LQOW01000025">
    <property type="protein sequence ID" value="ORV59338.1"/>
    <property type="molecule type" value="Genomic_DNA"/>
</dbReference>
<evidence type="ECO:0000313" key="2">
    <source>
        <dbReference type="Proteomes" id="UP000194000"/>
    </source>
</evidence>
<comment type="caution">
    <text evidence="1">The sequence shown here is derived from an EMBL/GenBank/DDBJ whole genome shotgun (WGS) entry which is preliminary data.</text>
</comment>
<organism evidence="1 2">
    <name type="scientific">Mycobacterium fragae</name>
    <dbReference type="NCBI Taxonomy" id="1260918"/>
    <lineage>
        <taxon>Bacteria</taxon>
        <taxon>Bacillati</taxon>
        <taxon>Actinomycetota</taxon>
        <taxon>Actinomycetes</taxon>
        <taxon>Mycobacteriales</taxon>
        <taxon>Mycobacteriaceae</taxon>
        <taxon>Mycobacterium</taxon>
    </lineage>
</organism>
<sequence>MDPVQINAGAWYLLPRDWSSEHAYTWAVCEATTGEQVGKVTLDPATGAITTQVRVGHDRAASAAAASVQRFAAVVGPAGSE</sequence>
<dbReference type="Proteomes" id="UP000194000">
    <property type="component" value="Unassembled WGS sequence"/>
</dbReference>